<dbReference type="InterPro" id="IPR003593">
    <property type="entry name" value="AAA+_ATPase"/>
</dbReference>
<dbReference type="InterPro" id="IPR017871">
    <property type="entry name" value="ABC_transporter-like_CS"/>
</dbReference>
<dbReference type="FunFam" id="3.40.50.300:FF:000127">
    <property type="entry name" value="Ribose import ATP-binding protein RbsA"/>
    <property type="match status" value="1"/>
</dbReference>
<evidence type="ECO:0000313" key="10">
    <source>
        <dbReference type="EMBL" id="TCL33306.1"/>
    </source>
</evidence>
<dbReference type="GO" id="GO:0005886">
    <property type="term" value="C:plasma membrane"/>
    <property type="evidence" value="ECO:0007669"/>
    <property type="project" value="UniProtKB-SubCell"/>
</dbReference>
<protein>
    <submittedName>
        <fullName evidence="10">Simple sugar transport system ATP-binding protein</fullName>
    </submittedName>
</protein>
<dbReference type="OrthoDB" id="9766104at2"/>
<keyword evidence="5" id="KW-0547">Nucleotide-binding</keyword>
<dbReference type="PANTHER" id="PTHR43790:SF4">
    <property type="entry name" value="GUANOSINE IMPORT ATP-BINDING PROTEIN NUPO"/>
    <property type="match status" value="1"/>
</dbReference>
<feature type="domain" description="ABC transporter" evidence="9">
    <location>
        <begin position="8"/>
        <end position="243"/>
    </location>
</feature>
<evidence type="ECO:0000256" key="8">
    <source>
        <dbReference type="ARBA" id="ARBA00023136"/>
    </source>
</evidence>
<gene>
    <name evidence="10" type="ORF">EV210_11879</name>
</gene>
<dbReference type="EMBL" id="SLUI01000018">
    <property type="protein sequence ID" value="TCL33306.1"/>
    <property type="molecule type" value="Genomic_DNA"/>
</dbReference>
<reference evidence="10 11" key="1">
    <citation type="submission" date="2019-03" db="EMBL/GenBank/DDBJ databases">
        <title>Genomic Encyclopedia of Type Strains, Phase IV (KMG-IV): sequencing the most valuable type-strain genomes for metagenomic binning, comparative biology and taxonomic classification.</title>
        <authorList>
            <person name="Goeker M."/>
        </authorList>
    </citation>
    <scope>NUCLEOTIDE SEQUENCE [LARGE SCALE GENOMIC DNA]</scope>
    <source>
        <strain evidence="10 11">DSM 15969</strain>
    </source>
</reference>
<evidence type="ECO:0000256" key="7">
    <source>
        <dbReference type="ARBA" id="ARBA00022967"/>
    </source>
</evidence>
<keyword evidence="4" id="KW-0677">Repeat</keyword>
<evidence type="ECO:0000256" key="2">
    <source>
        <dbReference type="ARBA" id="ARBA00022448"/>
    </source>
</evidence>
<comment type="caution">
    <text evidence="10">The sequence shown here is derived from an EMBL/GenBank/DDBJ whole genome shotgun (WGS) entry which is preliminary data.</text>
</comment>
<evidence type="ECO:0000259" key="9">
    <source>
        <dbReference type="PROSITE" id="PS50893"/>
    </source>
</evidence>
<dbReference type="Gene3D" id="3.40.50.300">
    <property type="entry name" value="P-loop containing nucleotide triphosphate hydrolases"/>
    <property type="match status" value="2"/>
</dbReference>
<dbReference type="SUPFAM" id="SSF52540">
    <property type="entry name" value="P-loop containing nucleoside triphosphate hydrolases"/>
    <property type="match status" value="2"/>
</dbReference>
<dbReference type="CDD" id="cd03216">
    <property type="entry name" value="ABC_Carb_Monos_I"/>
    <property type="match status" value="1"/>
</dbReference>
<evidence type="ECO:0000256" key="1">
    <source>
        <dbReference type="ARBA" id="ARBA00004202"/>
    </source>
</evidence>
<dbReference type="InterPro" id="IPR003439">
    <property type="entry name" value="ABC_transporter-like_ATP-bd"/>
</dbReference>
<keyword evidence="2" id="KW-0813">Transport</keyword>
<name>A0A4R1PTH7_9FIRM</name>
<dbReference type="Pfam" id="PF00005">
    <property type="entry name" value="ABC_tran"/>
    <property type="match status" value="2"/>
</dbReference>
<dbReference type="InterPro" id="IPR050107">
    <property type="entry name" value="ABC_carbohydrate_import_ATPase"/>
</dbReference>
<dbReference type="PANTHER" id="PTHR43790">
    <property type="entry name" value="CARBOHYDRATE TRANSPORT ATP-BINDING PROTEIN MG119-RELATED"/>
    <property type="match status" value="1"/>
</dbReference>
<keyword evidence="10" id="KW-0762">Sugar transport</keyword>
<dbReference type="SMART" id="SM00382">
    <property type="entry name" value="AAA"/>
    <property type="match status" value="1"/>
</dbReference>
<sequence>MTQQIEYLEMRGITKRFPGVLSNDNVSIQIKSGEILALLGENGAGKTTLMNTLYGLYQPDGGEIRINGQAVQIESPRRAIELGIGMVHQHFMLVPTLTVSENIALGLPSGKGPFLDLKAVAAKIREISATYGLSVNPEAYVWQLSVGEQQRVEIVKALYRGARLLILDEPTAVLTPQEAAELVALLRNMAAQGRAVIIISHKLSEVMAISDSVTVLRDGKLVATVETGSTNPKELAQMMVGREMKPLQREALAGCGDTLLRVADLEVAGDKGTPALKGISFTVAAGEILGVAGVSGNGQKELAEAVSGLRKVEKGNAVLCGRDITNLAPDAIIKHGLGYIPEDRLHVGTIGAFSIWENMILKDHHCLPYSRCGFLQNKTIQKRSIELVKAYGVKTPHLNTPTGRLSGGNIQRLILAREITRAPKVLIAAYPTRGLDIGATEYVHSMLLKAREQGMGVVVISEDLEEIQKLSDRIAVFYDGQIMDILPADEADEQKLGMLMAGMNEQAG</sequence>
<evidence type="ECO:0000256" key="6">
    <source>
        <dbReference type="ARBA" id="ARBA00022840"/>
    </source>
</evidence>
<evidence type="ECO:0000313" key="11">
    <source>
        <dbReference type="Proteomes" id="UP000295063"/>
    </source>
</evidence>
<evidence type="ECO:0000256" key="5">
    <source>
        <dbReference type="ARBA" id="ARBA00022741"/>
    </source>
</evidence>
<dbReference type="PROSITE" id="PS00211">
    <property type="entry name" value="ABC_TRANSPORTER_1"/>
    <property type="match status" value="2"/>
</dbReference>
<dbReference type="InterPro" id="IPR027417">
    <property type="entry name" value="P-loop_NTPase"/>
</dbReference>
<proteinExistence type="predicted"/>
<dbReference type="AlphaFoldDB" id="A0A4R1PTH7"/>
<accession>A0A4R1PTH7</accession>
<comment type="subcellular location">
    <subcellularLocation>
        <location evidence="1">Cell membrane</location>
        <topology evidence="1">Peripheral membrane protein</topology>
    </subcellularLocation>
</comment>
<keyword evidence="6 10" id="KW-0067">ATP-binding</keyword>
<dbReference type="PROSITE" id="PS50893">
    <property type="entry name" value="ABC_TRANSPORTER_2"/>
    <property type="match status" value="2"/>
</dbReference>
<feature type="domain" description="ABC transporter" evidence="9">
    <location>
        <begin position="260"/>
        <end position="504"/>
    </location>
</feature>
<organism evidence="10 11">
    <name type="scientific">Anaerospora hongkongensis</name>
    <dbReference type="NCBI Taxonomy" id="244830"/>
    <lineage>
        <taxon>Bacteria</taxon>
        <taxon>Bacillati</taxon>
        <taxon>Bacillota</taxon>
        <taxon>Negativicutes</taxon>
        <taxon>Selenomonadales</taxon>
        <taxon>Sporomusaceae</taxon>
        <taxon>Anaerospora</taxon>
    </lineage>
</organism>
<dbReference type="GO" id="GO:0016887">
    <property type="term" value="F:ATP hydrolysis activity"/>
    <property type="evidence" value="ECO:0007669"/>
    <property type="project" value="InterPro"/>
</dbReference>
<dbReference type="GO" id="GO:0005524">
    <property type="term" value="F:ATP binding"/>
    <property type="evidence" value="ECO:0007669"/>
    <property type="project" value="UniProtKB-KW"/>
</dbReference>
<evidence type="ECO:0000256" key="3">
    <source>
        <dbReference type="ARBA" id="ARBA00022475"/>
    </source>
</evidence>
<keyword evidence="7" id="KW-1278">Translocase</keyword>
<evidence type="ECO:0000256" key="4">
    <source>
        <dbReference type="ARBA" id="ARBA00022737"/>
    </source>
</evidence>
<dbReference type="Proteomes" id="UP000295063">
    <property type="component" value="Unassembled WGS sequence"/>
</dbReference>
<keyword evidence="3" id="KW-1003">Cell membrane</keyword>
<dbReference type="CDD" id="cd03215">
    <property type="entry name" value="ABC_Carb_Monos_II"/>
    <property type="match status" value="1"/>
</dbReference>
<keyword evidence="11" id="KW-1185">Reference proteome</keyword>
<dbReference type="RefSeq" id="WP_132083175.1">
    <property type="nucleotide sequence ID" value="NZ_DAMAKO010000004.1"/>
</dbReference>
<keyword evidence="8" id="KW-0472">Membrane</keyword>